<reference evidence="1" key="2">
    <citation type="journal article" name="Front. Microbiol.">
        <title>Degradative Capacity of Two Strains of Rhodonia placenta: From Phenotype to Genotype.</title>
        <authorList>
            <person name="Kolle M."/>
            <person name="Horta M.A.C."/>
            <person name="Nowrousian M."/>
            <person name="Ohm R.A."/>
            <person name="Benz J.P."/>
            <person name="Pilgard A."/>
        </authorList>
    </citation>
    <scope>NUCLEOTIDE SEQUENCE</scope>
    <source>
        <strain evidence="1">FPRL280</strain>
    </source>
</reference>
<name>A0A8H7NTU3_9APHY</name>
<organism evidence="1 2">
    <name type="scientific">Rhodonia placenta</name>
    <dbReference type="NCBI Taxonomy" id="104341"/>
    <lineage>
        <taxon>Eukaryota</taxon>
        <taxon>Fungi</taxon>
        <taxon>Dikarya</taxon>
        <taxon>Basidiomycota</taxon>
        <taxon>Agaricomycotina</taxon>
        <taxon>Agaricomycetes</taxon>
        <taxon>Polyporales</taxon>
        <taxon>Adustoporiaceae</taxon>
        <taxon>Rhodonia</taxon>
    </lineage>
</organism>
<dbReference type="EMBL" id="JADOXO010000525">
    <property type="protein sequence ID" value="KAF9803160.1"/>
    <property type="molecule type" value="Genomic_DNA"/>
</dbReference>
<dbReference type="Pfam" id="PF14223">
    <property type="entry name" value="Retrotran_gag_2"/>
    <property type="match status" value="1"/>
</dbReference>
<evidence type="ECO:0008006" key="3">
    <source>
        <dbReference type="Google" id="ProtNLM"/>
    </source>
</evidence>
<dbReference type="Proteomes" id="UP000639403">
    <property type="component" value="Unassembled WGS sequence"/>
</dbReference>
<evidence type="ECO:0000313" key="2">
    <source>
        <dbReference type="Proteomes" id="UP000639403"/>
    </source>
</evidence>
<accession>A0A8H7NTU3</accession>
<sequence length="176" mass="19878">MTTLYPAMNQLAVPKGQSNRLYDIPLLENEGGNFQQWKYRVGWVLRIRGLYPLIDGTEKDPGTTDLVLQEAWCLRNYEVLTQVTLTLKDKPLSSVMRMEIAKDAWDALNRRYEGVGKQTIAYLVSDLFRGTLSDEIALEDQLNAMLQKSQILASLGLILDESLIAVAMTANSTPRR</sequence>
<gene>
    <name evidence="1" type="ORF">IEO21_09736</name>
</gene>
<proteinExistence type="predicted"/>
<evidence type="ECO:0000313" key="1">
    <source>
        <dbReference type="EMBL" id="KAF9803160.1"/>
    </source>
</evidence>
<comment type="caution">
    <text evidence="1">The sequence shown here is derived from an EMBL/GenBank/DDBJ whole genome shotgun (WGS) entry which is preliminary data.</text>
</comment>
<protein>
    <recommendedName>
        <fullName evidence="3">Retrotransposon Copia-like N-terminal domain-containing protein</fullName>
    </recommendedName>
</protein>
<dbReference type="AlphaFoldDB" id="A0A8H7NTU3"/>
<reference evidence="1" key="1">
    <citation type="submission" date="2020-11" db="EMBL/GenBank/DDBJ databases">
        <authorList>
            <person name="Koelle M."/>
            <person name="Horta M.A.C."/>
            <person name="Nowrousian M."/>
            <person name="Ohm R.A."/>
            <person name="Benz P."/>
            <person name="Pilgard A."/>
        </authorList>
    </citation>
    <scope>NUCLEOTIDE SEQUENCE</scope>
    <source>
        <strain evidence="1">FPRL280</strain>
    </source>
</reference>